<evidence type="ECO:0000256" key="1">
    <source>
        <dbReference type="SAM" id="Phobius"/>
    </source>
</evidence>
<feature type="transmembrane region" description="Helical" evidence="1">
    <location>
        <begin position="12"/>
        <end position="32"/>
    </location>
</feature>
<evidence type="ECO:0000313" key="3">
    <source>
        <dbReference type="Proteomes" id="UP000744980"/>
    </source>
</evidence>
<keyword evidence="3" id="KW-1185">Reference proteome</keyword>
<dbReference type="AlphaFoldDB" id="A0AAW4FAV9"/>
<proteinExistence type="predicted"/>
<reference evidence="2 3" key="1">
    <citation type="submission" date="2020-01" db="EMBL/GenBank/DDBJ databases">
        <title>Draft genome assembly of Ensifer adhaerens T173.</title>
        <authorList>
            <person name="Craig J.E."/>
            <person name="Stinchcombe J.R."/>
        </authorList>
    </citation>
    <scope>NUCLEOTIDE SEQUENCE [LARGE SCALE GENOMIC DNA]</scope>
    <source>
        <strain evidence="2 3">T173</strain>
    </source>
</reference>
<dbReference type="RefSeq" id="WP_203527237.1">
    <property type="nucleotide sequence ID" value="NZ_CP083370.1"/>
</dbReference>
<keyword evidence="1" id="KW-1133">Transmembrane helix</keyword>
<evidence type="ECO:0008006" key="4">
    <source>
        <dbReference type="Google" id="ProtNLM"/>
    </source>
</evidence>
<name>A0AAW4FAV9_9HYPH</name>
<dbReference type="EMBL" id="WXFA01000001">
    <property type="protein sequence ID" value="MBM3089267.1"/>
    <property type="molecule type" value="Genomic_DNA"/>
</dbReference>
<dbReference type="Proteomes" id="UP000744980">
    <property type="component" value="Unassembled WGS sequence"/>
</dbReference>
<gene>
    <name evidence="2" type="ORF">GFB56_00335</name>
</gene>
<accession>A0AAW4FAV9</accession>
<sequence>MTGEQMSLSDIASLWTALLATAGTLAGVWFYFRRGPRLTIEVVNPLDNRKSKKATDRLISIAVTNDGDVAANIYKLRLSTKKKSGTFRWTTVNQAVFDDATPWKPEHHLEPAKCKVYDLQFFTDWQPGERIEVEVHLRGVKAPFRAVA</sequence>
<keyword evidence="1" id="KW-0472">Membrane</keyword>
<protein>
    <recommendedName>
        <fullName evidence="4">DUF3426 domain-containing protein</fullName>
    </recommendedName>
</protein>
<comment type="caution">
    <text evidence="2">The sequence shown here is derived from an EMBL/GenBank/DDBJ whole genome shotgun (WGS) entry which is preliminary data.</text>
</comment>
<evidence type="ECO:0000313" key="2">
    <source>
        <dbReference type="EMBL" id="MBM3089267.1"/>
    </source>
</evidence>
<keyword evidence="1" id="KW-0812">Transmembrane</keyword>
<organism evidence="2 3">
    <name type="scientific">Ensifer canadensis</name>
    <dbReference type="NCBI Taxonomy" id="555315"/>
    <lineage>
        <taxon>Bacteria</taxon>
        <taxon>Pseudomonadati</taxon>
        <taxon>Pseudomonadota</taxon>
        <taxon>Alphaproteobacteria</taxon>
        <taxon>Hyphomicrobiales</taxon>
        <taxon>Rhizobiaceae</taxon>
        <taxon>Sinorhizobium/Ensifer group</taxon>
        <taxon>Ensifer</taxon>
    </lineage>
</organism>